<evidence type="ECO:0000259" key="3">
    <source>
        <dbReference type="Pfam" id="PF11492"/>
    </source>
</evidence>
<dbReference type="GO" id="GO:0044423">
    <property type="term" value="C:virion component"/>
    <property type="evidence" value="ECO:0007669"/>
    <property type="project" value="UniProtKB-KW"/>
</dbReference>
<dbReference type="InterPro" id="IPR024343">
    <property type="entry name" value="VP4_dicistrovir"/>
</dbReference>
<gene>
    <name evidence="4" type="ORF">N_OV_011_gene2</name>
</gene>
<comment type="subcellular location">
    <subcellularLocation>
        <location evidence="1">Virion</location>
    </subcellularLocation>
</comment>
<dbReference type="InterPro" id="IPR033703">
    <property type="entry name" value="Rhv-like"/>
</dbReference>
<dbReference type="CDD" id="cd00205">
    <property type="entry name" value="rhv_like"/>
    <property type="match status" value="1"/>
</dbReference>
<reference evidence="4" key="1">
    <citation type="submission" date="2016-11" db="EMBL/GenBank/DDBJ databases">
        <title>Virus-host infection dynamics for marine picoeukaryotes resolved from metatranscriptome.</title>
        <authorList>
            <person name="Moniruzzaman M."/>
            <person name="Wurch L.L."/>
            <person name="Alexander H."/>
            <person name="Dyhrman S.T."/>
            <person name="Gobler C.J."/>
            <person name="Wilhelm S.W."/>
        </authorList>
    </citation>
    <scope>NUCLEOTIDE SEQUENCE</scope>
    <source>
        <strain evidence="4">N_OV_011</strain>
    </source>
</reference>
<dbReference type="Gene3D" id="2.60.120.20">
    <property type="match status" value="3"/>
</dbReference>
<keyword evidence="2" id="KW-0946">Virion</keyword>
<feature type="domain" description="Capsid protein VP4 dicistrovirus" evidence="3">
    <location>
        <begin position="277"/>
        <end position="328"/>
    </location>
</feature>
<protein>
    <submittedName>
        <fullName evidence="4">Putative structural protein</fullName>
    </submittedName>
</protein>
<dbReference type="Pfam" id="PF11492">
    <property type="entry name" value="Dicistro_VP4"/>
    <property type="match status" value="1"/>
</dbReference>
<evidence type="ECO:0000256" key="2">
    <source>
        <dbReference type="ARBA" id="ARBA00022844"/>
    </source>
</evidence>
<dbReference type="EMBL" id="KY130490">
    <property type="protein sequence ID" value="ASG92523.1"/>
    <property type="molecule type" value="Genomic_RNA"/>
</dbReference>
<name>A0A218NJS3_9VIRU</name>
<accession>A0A218NJS3</accession>
<organism evidence="4">
    <name type="scientific">Picornavirales N_OV_011</name>
    <dbReference type="NCBI Taxonomy" id="2016021"/>
    <lineage>
        <taxon>Viruses</taxon>
        <taxon>Riboviria</taxon>
        <taxon>Orthornavirae</taxon>
        <taxon>Pisuviricota</taxon>
        <taxon>Pisoniviricetes</taxon>
        <taxon>Picornavirales</taxon>
    </lineage>
</organism>
<evidence type="ECO:0000313" key="4">
    <source>
        <dbReference type="EMBL" id="ASG92523.1"/>
    </source>
</evidence>
<proteinExistence type="predicted"/>
<evidence type="ECO:0000256" key="1">
    <source>
        <dbReference type="ARBA" id="ARBA00004328"/>
    </source>
</evidence>
<sequence length="885" mass="98229">MEGKICVKKKKNKCICVVNLIFYEMYLDNNKKSMVSSGHRLPLDEVYLPHSAPSGEQGTSEEQEQVEFLDSSIGEQLVLSPTDDLITSSLEGNQYSIEGMMNRPVVIRRSTWNIGSRLFESFDPWELFLANPIVANRINNFKLLRAQLRLKFVINGNPFFYGRCLVNYNPLTDFDDMIQQRSLIDQDYVEATQKPHVFLDPSGDVGAEMVLPFLYPRPVTDLILEQIPLGNIVLSDLTPLKHANNASESLTITTLAWMEDVHYGGTTVFPTQFLAPQAKDEYGAVSGPADVVHKISTSLVKAPVIGPYALATKIAAGAIRDTAKMFGFSRPKELASTGVTQRIKNSFANYNVPDDVQKLSLDVKQELTIDPGVSGYDDGDELALDKICKKETWVGRFSWPTSGGATDPLCEILVGPTHVLTAIDNNDPLREYHVPAIAFPGMFFDQWRGTIKYRFQVVCSAYHRGRIVAIYDPHGRPSANPQSNALNVQKLAVVDISETTDFTVEVGWGQASPFCRVKPWNQPITQLVANGTMNQLGVLDSHFNGVLGIYILNELTTPNSLVNNDISINVFISAGDDFQYASPASNMGTPTFFNSATVTPQAMDEPPVSKHESDNVVLRVGASPIASGNMNSVYYGENIVSLRQILKRYMVHEMLYGFSPLNDFNGEWGKLRRQALPFEPGYTSSKVVDSPGVLEAQTVNGNLLARAFANMTHIRLITSAYVGWRGAIRYTLTALGVPDADTIGWSAARTYRPLLRNDGTTALGDGVRDDYYPDEGGKTQLSKNVFYVQQYATTGIGGMEITGRPNTTLTFEVPYQNNVIFSPGRRRTRFEGDAYQNYFEVTAPPDREANFSTKVKEQRRIASVAVGEDFNCYMFIGLPVLFNEF</sequence>
<dbReference type="InterPro" id="IPR029053">
    <property type="entry name" value="Viral_coat"/>
</dbReference>
<dbReference type="SUPFAM" id="SSF88633">
    <property type="entry name" value="Positive stranded ssRNA viruses"/>
    <property type="match status" value="3"/>
</dbReference>